<proteinExistence type="predicted"/>
<dbReference type="EMBL" id="CAJVCH010555270">
    <property type="protein sequence ID" value="CAG7830312.1"/>
    <property type="molecule type" value="Genomic_DNA"/>
</dbReference>
<accession>A0A8J2L8K6</accession>
<comment type="caution">
    <text evidence="1">The sequence shown here is derived from an EMBL/GenBank/DDBJ whole genome shotgun (WGS) entry which is preliminary data.</text>
</comment>
<name>A0A8J2L8K6_9HEXA</name>
<dbReference type="Proteomes" id="UP000708208">
    <property type="component" value="Unassembled WGS sequence"/>
</dbReference>
<reference evidence="1" key="1">
    <citation type="submission" date="2021-06" db="EMBL/GenBank/DDBJ databases">
        <authorList>
            <person name="Hodson N. C."/>
            <person name="Mongue J. A."/>
            <person name="Jaron S. K."/>
        </authorList>
    </citation>
    <scope>NUCLEOTIDE SEQUENCE</scope>
</reference>
<evidence type="ECO:0000313" key="2">
    <source>
        <dbReference type="Proteomes" id="UP000708208"/>
    </source>
</evidence>
<gene>
    <name evidence="1" type="ORF">AFUS01_LOCUS40123</name>
</gene>
<feature type="non-terminal residue" evidence="1">
    <location>
        <position position="1"/>
    </location>
</feature>
<dbReference type="AlphaFoldDB" id="A0A8J2L8K6"/>
<keyword evidence="2" id="KW-1185">Reference proteome</keyword>
<sequence length="90" mass="10074">TRFLRDAATAPAQPADGLDLKSEGKLFFSVYSAVRNFRLNWTISDVRPLKLTDILLRDVKAGRWLGSAVLLKFTDATWIAGQRLKIAPRS</sequence>
<evidence type="ECO:0000313" key="1">
    <source>
        <dbReference type="EMBL" id="CAG7830312.1"/>
    </source>
</evidence>
<organism evidence="1 2">
    <name type="scientific">Allacma fusca</name>
    <dbReference type="NCBI Taxonomy" id="39272"/>
    <lineage>
        <taxon>Eukaryota</taxon>
        <taxon>Metazoa</taxon>
        <taxon>Ecdysozoa</taxon>
        <taxon>Arthropoda</taxon>
        <taxon>Hexapoda</taxon>
        <taxon>Collembola</taxon>
        <taxon>Symphypleona</taxon>
        <taxon>Sminthuridae</taxon>
        <taxon>Allacma</taxon>
    </lineage>
</organism>
<protein>
    <submittedName>
        <fullName evidence="1">Uncharacterized protein</fullName>
    </submittedName>
</protein>